<evidence type="ECO:0000256" key="1">
    <source>
        <dbReference type="SAM" id="MobiDB-lite"/>
    </source>
</evidence>
<dbReference type="AlphaFoldDB" id="A0AAW0C569"/>
<keyword evidence="3" id="KW-1185">Reference proteome</keyword>
<evidence type="ECO:0000313" key="2">
    <source>
        <dbReference type="EMBL" id="KAK7033805.1"/>
    </source>
</evidence>
<comment type="caution">
    <text evidence="2">The sequence shown here is derived from an EMBL/GenBank/DDBJ whole genome shotgun (WGS) entry which is preliminary data.</text>
</comment>
<dbReference type="EMBL" id="JAWWNJ010000022">
    <property type="protein sequence ID" value="KAK7033805.1"/>
    <property type="molecule type" value="Genomic_DNA"/>
</dbReference>
<feature type="compositionally biased region" description="Polar residues" evidence="1">
    <location>
        <begin position="1"/>
        <end position="19"/>
    </location>
</feature>
<organism evidence="2 3">
    <name type="scientific">Favolaschia claudopus</name>
    <dbReference type="NCBI Taxonomy" id="2862362"/>
    <lineage>
        <taxon>Eukaryota</taxon>
        <taxon>Fungi</taxon>
        <taxon>Dikarya</taxon>
        <taxon>Basidiomycota</taxon>
        <taxon>Agaricomycotina</taxon>
        <taxon>Agaricomycetes</taxon>
        <taxon>Agaricomycetidae</taxon>
        <taxon>Agaricales</taxon>
        <taxon>Marasmiineae</taxon>
        <taxon>Mycenaceae</taxon>
        <taxon>Favolaschia</taxon>
    </lineage>
</organism>
<name>A0AAW0C569_9AGAR</name>
<accession>A0AAW0C569</accession>
<dbReference type="Proteomes" id="UP001362999">
    <property type="component" value="Unassembled WGS sequence"/>
</dbReference>
<feature type="compositionally biased region" description="Pro residues" evidence="1">
    <location>
        <begin position="29"/>
        <end position="45"/>
    </location>
</feature>
<gene>
    <name evidence="2" type="ORF">R3P38DRAFT_3185710</name>
</gene>
<proteinExistence type="predicted"/>
<reference evidence="2 3" key="1">
    <citation type="journal article" date="2024" name="J Genomics">
        <title>Draft genome sequencing and assembly of Favolaschia claudopus CIRM-BRFM 2984 isolated from oak limbs.</title>
        <authorList>
            <person name="Navarro D."/>
            <person name="Drula E."/>
            <person name="Chaduli D."/>
            <person name="Cazenave R."/>
            <person name="Ahrendt S."/>
            <person name="Wang J."/>
            <person name="Lipzen A."/>
            <person name="Daum C."/>
            <person name="Barry K."/>
            <person name="Grigoriev I.V."/>
            <person name="Favel A."/>
            <person name="Rosso M.N."/>
            <person name="Martin F."/>
        </authorList>
    </citation>
    <scope>NUCLEOTIDE SEQUENCE [LARGE SCALE GENOMIC DNA]</scope>
    <source>
        <strain evidence="2 3">CIRM-BRFM 2984</strain>
    </source>
</reference>
<evidence type="ECO:0000313" key="3">
    <source>
        <dbReference type="Proteomes" id="UP001362999"/>
    </source>
</evidence>
<sequence>MVSSCPSLLPTPTNDTSASPIHHPSSYTHPPPLEPPRLTPLPHPHAPACLSNPPHCTQLAFKTPTSPSPASFPSHFSITPPTLNSHLPRPSPADAIIHVPGADPTRMPPSTSLDPDCRHSAVPTNTVNLRVSRFNSTPTVLPCPTPPPHAPSWTSSSPSTDFFRKRKHLLMTPPPPFAPRTSVIHIPQIQRILKPGGDIAPTSPPSLNFATFFNANATSPSIGAFGPVRARATGIGGRAA</sequence>
<protein>
    <submittedName>
        <fullName evidence="2">Uncharacterized protein</fullName>
    </submittedName>
</protein>
<feature type="region of interest" description="Disordered" evidence="1">
    <location>
        <begin position="1"/>
        <end position="46"/>
    </location>
</feature>